<evidence type="ECO:0000256" key="8">
    <source>
        <dbReference type="ARBA" id="ARBA00022989"/>
    </source>
</evidence>
<keyword evidence="8 12" id="KW-1133">Transmembrane helix</keyword>
<dbReference type="Gene3D" id="3.10.450.320">
    <property type="entry name" value="Mitochondrial import inner membrane translocase subunit Tim21"/>
    <property type="match status" value="1"/>
</dbReference>
<keyword evidence="7" id="KW-0809">Transit peptide</keyword>
<dbReference type="Proteomes" id="UP000265180">
    <property type="component" value="Chromosome 20"/>
</dbReference>
<feature type="transmembrane region" description="Helical" evidence="12">
    <location>
        <begin position="119"/>
        <end position="140"/>
    </location>
</feature>
<keyword evidence="4 12" id="KW-0813">Transport</keyword>
<keyword evidence="9 12" id="KW-0811">Translocation</keyword>
<comment type="function">
    <text evidence="12">Essential component of the TIM23 complex, a complex that mediates the translocation of transit peptide-containing proteins across the mitochondrial inner membrane.</text>
</comment>
<evidence type="ECO:0000256" key="6">
    <source>
        <dbReference type="ARBA" id="ARBA00022927"/>
    </source>
</evidence>
<dbReference type="AlphaFoldDB" id="A0A3P9MFZ9"/>
<keyword evidence="6 12" id="KW-0653">Protein transport</keyword>
<keyword evidence="10 12" id="KW-0496">Mitochondrion</keyword>
<evidence type="ECO:0000256" key="4">
    <source>
        <dbReference type="ARBA" id="ARBA00022448"/>
    </source>
</evidence>
<evidence type="ECO:0000256" key="12">
    <source>
        <dbReference type="RuleBase" id="RU367142"/>
    </source>
</evidence>
<dbReference type="PANTHER" id="PTHR13032:SF6">
    <property type="entry name" value="MITOCHONDRIAL IMPORT INNER MEMBRANE TRANSLOCASE SUBUNIT TIM21"/>
    <property type="match status" value="1"/>
</dbReference>
<evidence type="ECO:0000313" key="13">
    <source>
        <dbReference type="Ensembl" id="ENSORLP00020031938.1"/>
    </source>
</evidence>
<evidence type="ECO:0000313" key="14">
    <source>
        <dbReference type="Proteomes" id="UP000265180"/>
    </source>
</evidence>
<comment type="similarity">
    <text evidence="2 12">Belongs to the TIM21 family.</text>
</comment>
<reference evidence="13 14" key="2">
    <citation type="submission" date="2017-04" db="EMBL/GenBank/DDBJ databases">
        <title>CpG methylation of centromeres and impact of large insertions on vertebrate speciation.</title>
        <authorList>
            <person name="Ichikawa K."/>
            <person name="Yoshimura J."/>
            <person name="Morishita S."/>
        </authorList>
    </citation>
    <scope>NUCLEOTIDE SEQUENCE</scope>
    <source>
        <strain evidence="13 14">HNI</strain>
    </source>
</reference>
<dbReference type="GO" id="GO:0005744">
    <property type="term" value="C:TIM23 mitochondrial import inner membrane translocase complex"/>
    <property type="evidence" value="ECO:0007669"/>
    <property type="project" value="UniProtKB-UniRule"/>
</dbReference>
<comment type="subunit">
    <text evidence="12">Component of the TIM23 complex.</text>
</comment>
<evidence type="ECO:0000256" key="3">
    <source>
        <dbReference type="ARBA" id="ARBA00020726"/>
    </source>
</evidence>
<keyword evidence="5 12" id="KW-0812">Transmembrane</keyword>
<reference evidence="13" key="3">
    <citation type="submission" date="2025-08" db="UniProtKB">
        <authorList>
            <consortium name="Ensembl"/>
        </authorList>
    </citation>
    <scope>IDENTIFICATION</scope>
    <source>
        <strain evidence="13">HNI</strain>
    </source>
</reference>
<protein>
    <recommendedName>
        <fullName evidence="3 12">Mitochondrial import inner membrane translocase subunit Tim21</fullName>
    </recommendedName>
</protein>
<organism evidence="13 14">
    <name type="scientific">Oryzias latipes</name>
    <name type="common">Japanese rice fish</name>
    <name type="synonym">Japanese killifish</name>
    <dbReference type="NCBI Taxonomy" id="8090"/>
    <lineage>
        <taxon>Eukaryota</taxon>
        <taxon>Metazoa</taxon>
        <taxon>Chordata</taxon>
        <taxon>Craniata</taxon>
        <taxon>Vertebrata</taxon>
        <taxon>Euteleostomi</taxon>
        <taxon>Actinopterygii</taxon>
        <taxon>Neopterygii</taxon>
        <taxon>Teleostei</taxon>
        <taxon>Neoteleostei</taxon>
        <taxon>Acanthomorphata</taxon>
        <taxon>Ovalentaria</taxon>
        <taxon>Atherinomorphae</taxon>
        <taxon>Beloniformes</taxon>
        <taxon>Adrianichthyidae</taxon>
        <taxon>Oryziinae</taxon>
        <taxon>Oryzias</taxon>
    </lineage>
</organism>
<evidence type="ECO:0000256" key="10">
    <source>
        <dbReference type="ARBA" id="ARBA00023128"/>
    </source>
</evidence>
<evidence type="ECO:0000256" key="7">
    <source>
        <dbReference type="ARBA" id="ARBA00022946"/>
    </source>
</evidence>
<dbReference type="InterPro" id="IPR013261">
    <property type="entry name" value="Tim21"/>
</dbReference>
<evidence type="ECO:0000256" key="1">
    <source>
        <dbReference type="ARBA" id="ARBA00004304"/>
    </source>
</evidence>
<proteinExistence type="inferred from homology"/>
<reference key="1">
    <citation type="journal article" date="2007" name="Nature">
        <title>The medaka draft genome and insights into vertebrate genome evolution.</title>
        <authorList>
            <person name="Kasahara M."/>
            <person name="Naruse K."/>
            <person name="Sasaki S."/>
            <person name="Nakatani Y."/>
            <person name="Qu W."/>
            <person name="Ahsan B."/>
            <person name="Yamada T."/>
            <person name="Nagayasu Y."/>
            <person name="Doi K."/>
            <person name="Kasai Y."/>
            <person name="Jindo T."/>
            <person name="Kobayashi D."/>
            <person name="Shimada A."/>
            <person name="Toyoda A."/>
            <person name="Kuroki Y."/>
            <person name="Fujiyama A."/>
            <person name="Sasaki T."/>
            <person name="Shimizu A."/>
            <person name="Asakawa S."/>
            <person name="Shimizu N."/>
            <person name="Hashimoto S."/>
            <person name="Yang J."/>
            <person name="Lee Y."/>
            <person name="Matsushima K."/>
            <person name="Sugano S."/>
            <person name="Sakaizumi M."/>
            <person name="Narita T."/>
            <person name="Ohishi K."/>
            <person name="Haga S."/>
            <person name="Ohta F."/>
            <person name="Nomoto H."/>
            <person name="Nogata K."/>
            <person name="Morishita T."/>
            <person name="Endo T."/>
            <person name="Shin-I T."/>
            <person name="Takeda H."/>
            <person name="Morishita S."/>
            <person name="Kohara Y."/>
        </authorList>
    </citation>
    <scope>NUCLEOTIDE SEQUENCE [LARGE SCALE GENOMIC DNA]</scope>
    <source>
        <strain>Hd-rR</strain>
    </source>
</reference>
<evidence type="ECO:0000256" key="9">
    <source>
        <dbReference type="ARBA" id="ARBA00023010"/>
    </source>
</evidence>
<accession>A0A3P9MFZ9</accession>
<reference evidence="13" key="4">
    <citation type="submission" date="2025-09" db="UniProtKB">
        <authorList>
            <consortium name="Ensembl"/>
        </authorList>
    </citation>
    <scope>IDENTIFICATION</scope>
    <source>
        <strain evidence="13">HNI</strain>
    </source>
</reference>
<name>A0A3P9MFZ9_ORYLA</name>
<dbReference type="Pfam" id="PF08294">
    <property type="entry name" value="TIM21"/>
    <property type="match status" value="1"/>
</dbReference>
<evidence type="ECO:0000256" key="2">
    <source>
        <dbReference type="ARBA" id="ARBA00010867"/>
    </source>
</evidence>
<dbReference type="Ensembl" id="ENSORLT00020024436.1">
    <property type="protein sequence ID" value="ENSORLP00020031938.1"/>
    <property type="gene ID" value="ENSORLG00020017228.1"/>
</dbReference>
<dbReference type="InterPro" id="IPR038552">
    <property type="entry name" value="Tim21_IMS_sf"/>
</dbReference>
<dbReference type="FunFam" id="3.10.450.320:FF:000001">
    <property type="entry name" value="Mitochondrial import inner membrane translocase subunit Tim21"/>
    <property type="match status" value="1"/>
</dbReference>
<evidence type="ECO:0000256" key="11">
    <source>
        <dbReference type="ARBA" id="ARBA00023136"/>
    </source>
</evidence>
<evidence type="ECO:0000256" key="5">
    <source>
        <dbReference type="ARBA" id="ARBA00022692"/>
    </source>
</evidence>
<comment type="subcellular location">
    <subcellularLocation>
        <location evidence="12">Mitochondrion inner membrane</location>
        <topology evidence="12">Single-pass membrane protein</topology>
    </subcellularLocation>
    <subcellularLocation>
        <location evidence="1">Mitochondrion membrane</location>
        <topology evidence="1">Single-pass membrane protein</topology>
    </subcellularLocation>
</comment>
<dbReference type="GO" id="GO:0030150">
    <property type="term" value="P:protein import into mitochondrial matrix"/>
    <property type="evidence" value="ECO:0007669"/>
    <property type="project" value="UniProtKB-UniRule"/>
</dbReference>
<dbReference type="PANTHER" id="PTHR13032">
    <property type="entry name" value="MITOCHONDRIAL IMPORT INNER MEMBRANE TRANSLOCASE SUBUNIT TIM21"/>
    <property type="match status" value="1"/>
</dbReference>
<keyword evidence="12" id="KW-0999">Mitochondrion inner membrane</keyword>
<sequence>MSCCFLFFFRNCPSDKIMSFTHILKAVQQSVRSSGKTFLPVQQAGVLLFTRRTGAVIPGVSVRGSEAPVSALSCLCQTRRRFSVHVILRNKEEKHRSVSAYQSPKVSSAQKVKDAGRDFTYLIVVLIGLGVTGGLLYVVFQELFSSTSPNKVYSRAFDKVRSHPEVIGAFGEPIKCYGETTRRGRRQQVSHVEYVKDGLKHMRLKFYIEGSEPGLKGTVHSESKENLETGKYEFRYVFVEIDTYPRRTIVVEDNR</sequence>
<keyword evidence="11 12" id="KW-0472">Membrane</keyword>